<sequence>MSPTYPQYANEIWIGFAGAMLVLLRSILDGTRRTWYALLVGCVLGGAGAAMAGHVFAESKWVYPICGVAAVMTENVMLGLFKASQEFSEKPIDVFSRVWRLVMPTFGKNTGSDDPQPVG</sequence>
<proteinExistence type="predicted"/>
<reference evidence="2 3" key="1">
    <citation type="submission" date="2017-02" db="EMBL/GenBank/DDBJ databases">
        <title>The first characterized phage against a member of the ecologically important #sphingomonads reveals high dissimilarity against all other known phages.</title>
        <authorList>
            <person name="Nielsen T.K."/>
            <person name="Carstens A.B."/>
            <person name="Kot W."/>
            <person name="Lametsch R."/>
            <person name="Neve H."/>
            <person name="Hansen L.H."/>
        </authorList>
    </citation>
    <scope>NUCLEOTIDE SEQUENCE [LARGE SCALE GENOMIC DNA]</scope>
</reference>
<evidence type="ECO:0000313" key="2">
    <source>
        <dbReference type="EMBL" id="ARK07494.1"/>
    </source>
</evidence>
<keyword evidence="1" id="KW-0472">Membrane</keyword>
<dbReference type="EMBL" id="KY629563">
    <property type="protein sequence ID" value="ARK07494.1"/>
    <property type="molecule type" value="Genomic_DNA"/>
</dbReference>
<feature type="transmembrane region" description="Helical" evidence="1">
    <location>
        <begin position="12"/>
        <end position="28"/>
    </location>
</feature>
<dbReference type="Proteomes" id="UP000223906">
    <property type="component" value="Segment"/>
</dbReference>
<accession>A0A1W6DX59</accession>
<gene>
    <name evidence="2" type="ORF">LAV_00119</name>
</gene>
<keyword evidence="1" id="KW-1133">Transmembrane helix</keyword>
<evidence type="ECO:0008006" key="4">
    <source>
        <dbReference type="Google" id="ProtNLM"/>
    </source>
</evidence>
<feature type="transmembrane region" description="Helical" evidence="1">
    <location>
        <begin position="35"/>
        <end position="55"/>
    </location>
</feature>
<protein>
    <recommendedName>
        <fullName evidence="4">Holin</fullName>
    </recommendedName>
</protein>
<evidence type="ECO:0000313" key="3">
    <source>
        <dbReference type="Proteomes" id="UP000223906"/>
    </source>
</evidence>
<organism evidence="2 3">
    <name type="scientific">Sphingobium phage Lacusarx</name>
    <dbReference type="NCBI Taxonomy" id="1980139"/>
    <lineage>
        <taxon>Viruses</taxon>
        <taxon>Duplodnaviria</taxon>
        <taxon>Heunggongvirae</taxon>
        <taxon>Uroviricota</taxon>
        <taxon>Caudoviricetes</taxon>
        <taxon>Lacusarxvirus</taxon>
        <taxon>Lacusarxvirus lacusarx</taxon>
    </lineage>
</organism>
<feature type="transmembrane region" description="Helical" evidence="1">
    <location>
        <begin position="61"/>
        <end position="81"/>
    </location>
</feature>
<name>A0A1W6DX59_9CAUD</name>
<keyword evidence="1" id="KW-0812">Transmembrane</keyword>
<evidence type="ECO:0000256" key="1">
    <source>
        <dbReference type="SAM" id="Phobius"/>
    </source>
</evidence>
<keyword evidence="3" id="KW-1185">Reference proteome</keyword>